<dbReference type="InterPro" id="IPR043129">
    <property type="entry name" value="ATPase_NBD"/>
</dbReference>
<comment type="caution">
    <text evidence="7">The sequence shown here is derived from an EMBL/GenBank/DDBJ whole genome shotgun (WGS) entry which is preliminary data.</text>
</comment>
<dbReference type="AlphaFoldDB" id="W9ASD5"/>
<dbReference type="InterPro" id="IPR018485">
    <property type="entry name" value="FGGY_C"/>
</dbReference>
<dbReference type="eggNOG" id="COG1070">
    <property type="taxonomic scope" value="Bacteria"/>
</dbReference>
<dbReference type="EMBL" id="CCBB010000001">
    <property type="protein sequence ID" value="CDO05822.1"/>
    <property type="molecule type" value="Genomic_DNA"/>
</dbReference>
<reference evidence="7" key="1">
    <citation type="submission" date="2014-03" db="EMBL/GenBank/DDBJ databases">
        <title>Draft Genome Sequence of Mycobacterium cosmeticum DSM 44829.</title>
        <authorList>
            <person name="Croce O."/>
            <person name="Robert C."/>
            <person name="Raoult D."/>
            <person name="Drancourt M."/>
        </authorList>
    </citation>
    <scope>NUCLEOTIDE SEQUENCE [LARGE SCALE GENOMIC DNA]</scope>
    <source>
        <strain evidence="7">DSM 44829</strain>
    </source>
</reference>
<comment type="similarity">
    <text evidence="1">Belongs to the FGGY kinase family.</text>
</comment>
<dbReference type="InterPro" id="IPR050406">
    <property type="entry name" value="FGGY_Carb_Kinase"/>
</dbReference>
<dbReference type="InterPro" id="IPR018484">
    <property type="entry name" value="FGGY_N"/>
</dbReference>
<dbReference type="PIRSF" id="PIRSF000538">
    <property type="entry name" value="GlpK"/>
    <property type="match status" value="1"/>
</dbReference>
<dbReference type="STRING" id="258533.BN977_00598"/>
<dbReference type="Gene3D" id="3.30.420.40">
    <property type="match status" value="2"/>
</dbReference>
<keyword evidence="2" id="KW-0859">Xylose metabolism</keyword>
<dbReference type="PANTHER" id="PTHR43095:SF5">
    <property type="entry name" value="XYLULOSE KINASE"/>
    <property type="match status" value="1"/>
</dbReference>
<organism evidence="7 8">
    <name type="scientific">Mycolicibacterium cosmeticum</name>
    <dbReference type="NCBI Taxonomy" id="258533"/>
    <lineage>
        <taxon>Bacteria</taxon>
        <taxon>Bacillati</taxon>
        <taxon>Actinomycetota</taxon>
        <taxon>Actinomycetes</taxon>
        <taxon>Mycobacteriales</taxon>
        <taxon>Mycobacteriaceae</taxon>
        <taxon>Mycolicibacterium</taxon>
    </lineage>
</organism>
<keyword evidence="8" id="KW-1185">Reference proteome</keyword>
<dbReference type="Proteomes" id="UP000028870">
    <property type="component" value="Unassembled WGS sequence"/>
</dbReference>
<feature type="domain" description="Carbohydrate kinase FGGY N-terminal" evidence="5">
    <location>
        <begin position="1"/>
        <end position="230"/>
    </location>
</feature>
<dbReference type="SUPFAM" id="SSF53067">
    <property type="entry name" value="Actin-like ATPase domain"/>
    <property type="match status" value="2"/>
</dbReference>
<dbReference type="CDD" id="cd07783">
    <property type="entry name" value="ASKHA_NBD_FGGY_SePSK_AtXK1-like"/>
    <property type="match status" value="1"/>
</dbReference>
<name>W9ASD5_MYCCO</name>
<gene>
    <name evidence="7" type="ORF">BN977_00598</name>
</gene>
<evidence type="ECO:0000256" key="2">
    <source>
        <dbReference type="ARBA" id="ARBA00022629"/>
    </source>
</evidence>
<keyword evidence="3" id="KW-0808">Transferase</keyword>
<keyword evidence="4 7" id="KW-0418">Kinase</keyword>
<dbReference type="InterPro" id="IPR000577">
    <property type="entry name" value="Carb_kinase_FGGY"/>
</dbReference>
<feature type="domain" description="Carbohydrate kinase FGGY C-terminal" evidence="6">
    <location>
        <begin position="272"/>
        <end position="415"/>
    </location>
</feature>
<dbReference type="GO" id="GO:0042732">
    <property type="term" value="P:D-xylose metabolic process"/>
    <property type="evidence" value="ECO:0007669"/>
    <property type="project" value="UniProtKB-KW"/>
</dbReference>
<evidence type="ECO:0000256" key="4">
    <source>
        <dbReference type="ARBA" id="ARBA00022777"/>
    </source>
</evidence>
<dbReference type="PANTHER" id="PTHR43095">
    <property type="entry name" value="SUGAR KINASE"/>
    <property type="match status" value="1"/>
</dbReference>
<evidence type="ECO:0000313" key="7">
    <source>
        <dbReference type="EMBL" id="CDO05822.1"/>
    </source>
</evidence>
<keyword evidence="2" id="KW-0119">Carbohydrate metabolism</keyword>
<evidence type="ECO:0000259" key="5">
    <source>
        <dbReference type="Pfam" id="PF00370"/>
    </source>
</evidence>
<accession>W9ASD5</accession>
<evidence type="ECO:0000256" key="3">
    <source>
        <dbReference type="ARBA" id="ARBA00022679"/>
    </source>
</evidence>
<reference evidence="7" key="2">
    <citation type="submission" date="2014-03" db="EMBL/GenBank/DDBJ databases">
        <authorList>
            <person name="Urmite Genomes"/>
        </authorList>
    </citation>
    <scope>NUCLEOTIDE SEQUENCE</scope>
    <source>
        <strain evidence="7">DSM 44829</strain>
    </source>
</reference>
<dbReference type="GO" id="GO:0016301">
    <property type="term" value="F:kinase activity"/>
    <property type="evidence" value="ECO:0007669"/>
    <property type="project" value="UniProtKB-KW"/>
</dbReference>
<evidence type="ECO:0000313" key="8">
    <source>
        <dbReference type="Proteomes" id="UP000028870"/>
    </source>
</evidence>
<evidence type="ECO:0000259" key="6">
    <source>
        <dbReference type="Pfam" id="PF02782"/>
    </source>
</evidence>
<dbReference type="Pfam" id="PF02782">
    <property type="entry name" value="FGGY_C"/>
    <property type="match status" value="1"/>
</dbReference>
<protein>
    <submittedName>
        <fullName evidence="7">Sugar kinase</fullName>
    </submittedName>
</protein>
<dbReference type="Pfam" id="PF00370">
    <property type="entry name" value="FGGY_N"/>
    <property type="match status" value="1"/>
</dbReference>
<sequence length="474" mass="49554">MRALVVDDDGTVAGAGSAPLTSTRSFSHHEQDPEQWWTAVADATRTAMSGVRAGSVAALAVAATSGTILLVDRAGRPCTAALMYDDARAVEQARIVDDVGAPVWWALGYTHMQPTWALPKLLWLLQTNPALADRAPRLCHQADLITARFVGHPVPTDAGNALKSGYHVGEDRWPHEVFTRLGIPPSLLPPVVRPGTVLGRVSVEAAAATGVGAGTPVVAGMTDGCAAQLGAGCLETGSWNSVLGTTLVLKGVSDDLITDPAGALYSHRGPDGTWLPGGASNCGAGAIPVWFGGADLGELTGRAADVPIGPLAYPLLARGERFPFRAAAAETFVLGTPADDAGMFAALLLGVACLERLCYDRIHLLGAPSIENLTFTGGATRNEYWTQLRADLLGRHIQIPEQSEPALGMAILAATSGGRCAKDVAAAMVRTRTVVAPNSTRGSVLRERYADFLQALTTRGWLDSATADHARARL</sequence>
<evidence type="ECO:0000256" key="1">
    <source>
        <dbReference type="ARBA" id="ARBA00009156"/>
    </source>
</evidence>
<proteinExistence type="inferred from homology"/>